<dbReference type="Pfam" id="PF25221">
    <property type="entry name" value="5TMH_Lnb"/>
    <property type="match status" value="1"/>
</dbReference>
<accession>A0A918W8I6</accession>
<evidence type="ECO:0000313" key="5">
    <source>
        <dbReference type="EMBL" id="GHA76482.1"/>
    </source>
</evidence>
<sequence length="420" mass="45607">MEGCGPGDALRAGYGRAILALIVCVLLMLVAGAAVAAPADAGDTPRVGVVTMQPGEIFFERFGHDAVVVDDPATGRVTSYNFGFFDPTEDDFIARFVRGDMRYRLAALPFKEDLLYYDRTGRGASIQWLDLPPARARAVAKALEVNARPENAHYRYDYFLDNCSTRVRDSVDFALGGALRRQLEGRSRGLTYRSEATRLASPAPWMWLGFDIGLGPSADRPLSMWEEAFVPMRLADALAGARGADGAPVVGAVQPLLPHRISPEPVGSRPWWPAWAGVGLAFGIAALLAARRWPRTVVALALPWWTLCAVLGALMLFIWFGTGHRFGWQNHNLLLFNPLCLLLLPGGWAIARGRRAGRVFGIALVAVAACAVLALFVHWLPVMPQRNAHWIALVLPLHLGLAIGLLAPRHAPTAPATQST</sequence>
<keyword evidence="6" id="KW-1185">Reference proteome</keyword>
<dbReference type="Pfam" id="PF13387">
    <property type="entry name" value="Lnb_N"/>
    <property type="match status" value="1"/>
</dbReference>
<feature type="domain" description="Lnb-like transmembrane" evidence="4">
    <location>
        <begin position="290"/>
        <end position="389"/>
    </location>
</feature>
<organism evidence="5 6">
    <name type="scientific">Cognatilysobacter bugurensis</name>
    <dbReference type="NCBI Taxonomy" id="543356"/>
    <lineage>
        <taxon>Bacteria</taxon>
        <taxon>Pseudomonadati</taxon>
        <taxon>Pseudomonadota</taxon>
        <taxon>Gammaproteobacteria</taxon>
        <taxon>Lysobacterales</taxon>
        <taxon>Lysobacteraceae</taxon>
        <taxon>Cognatilysobacter</taxon>
    </lineage>
</organism>
<feature type="transmembrane region" description="Helical" evidence="1">
    <location>
        <begin position="388"/>
        <end position="407"/>
    </location>
</feature>
<dbReference type="EMBL" id="BMYD01000001">
    <property type="protein sequence ID" value="GHA76482.1"/>
    <property type="molecule type" value="Genomic_DNA"/>
</dbReference>
<feature type="transmembrane region" description="Helical" evidence="1">
    <location>
        <begin position="333"/>
        <end position="351"/>
    </location>
</feature>
<reference evidence="5" key="1">
    <citation type="journal article" date="2014" name="Int. J. Syst. Evol. Microbiol.">
        <title>Complete genome sequence of Corynebacterium casei LMG S-19264T (=DSM 44701T), isolated from a smear-ripened cheese.</title>
        <authorList>
            <consortium name="US DOE Joint Genome Institute (JGI-PGF)"/>
            <person name="Walter F."/>
            <person name="Albersmeier A."/>
            <person name="Kalinowski J."/>
            <person name="Ruckert C."/>
        </authorList>
    </citation>
    <scope>NUCLEOTIDE SEQUENCE</scope>
    <source>
        <strain evidence="5">KCTC 23077</strain>
    </source>
</reference>
<dbReference type="InterPro" id="IPR057436">
    <property type="entry name" value="5TMH_Lnb"/>
</dbReference>
<protein>
    <submittedName>
        <fullName evidence="5">Membrane protein</fullName>
    </submittedName>
</protein>
<feature type="signal peptide" evidence="2">
    <location>
        <begin position="1"/>
        <end position="36"/>
    </location>
</feature>
<evidence type="ECO:0000313" key="6">
    <source>
        <dbReference type="Proteomes" id="UP000646426"/>
    </source>
</evidence>
<evidence type="ECO:0000256" key="1">
    <source>
        <dbReference type="SAM" id="Phobius"/>
    </source>
</evidence>
<comment type="caution">
    <text evidence="5">The sequence shown here is derived from an EMBL/GenBank/DDBJ whole genome shotgun (WGS) entry which is preliminary data.</text>
</comment>
<keyword evidence="1" id="KW-0812">Transmembrane</keyword>
<evidence type="ECO:0000259" key="4">
    <source>
        <dbReference type="Pfam" id="PF25221"/>
    </source>
</evidence>
<dbReference type="Proteomes" id="UP000646426">
    <property type="component" value="Unassembled WGS sequence"/>
</dbReference>
<proteinExistence type="predicted"/>
<feature type="transmembrane region" description="Helical" evidence="1">
    <location>
        <begin position="358"/>
        <end position="382"/>
    </location>
</feature>
<feature type="transmembrane region" description="Helical" evidence="1">
    <location>
        <begin position="297"/>
        <end position="321"/>
    </location>
</feature>
<gene>
    <name evidence="5" type="ORF">GCM10007067_12140</name>
</gene>
<feature type="transmembrane region" description="Helical" evidence="1">
    <location>
        <begin position="271"/>
        <end position="290"/>
    </location>
</feature>
<evidence type="ECO:0000256" key="2">
    <source>
        <dbReference type="SAM" id="SignalP"/>
    </source>
</evidence>
<dbReference type="AlphaFoldDB" id="A0A918W8I6"/>
<name>A0A918W8I6_9GAMM</name>
<keyword evidence="1" id="KW-1133">Transmembrane helix</keyword>
<keyword evidence="1" id="KW-0472">Membrane</keyword>
<feature type="chain" id="PRO_5037456047" evidence="2">
    <location>
        <begin position="37"/>
        <end position="420"/>
    </location>
</feature>
<keyword evidence="2" id="KW-0732">Signal</keyword>
<feature type="domain" description="Lnb N-terminal periplasmic" evidence="3">
    <location>
        <begin position="49"/>
        <end position="177"/>
    </location>
</feature>
<dbReference type="RefSeq" id="WP_189454854.1">
    <property type="nucleotide sequence ID" value="NZ_BMYD01000001.1"/>
</dbReference>
<reference evidence="5" key="2">
    <citation type="submission" date="2020-09" db="EMBL/GenBank/DDBJ databases">
        <authorList>
            <person name="Sun Q."/>
            <person name="Kim S."/>
        </authorList>
    </citation>
    <scope>NUCLEOTIDE SEQUENCE</scope>
    <source>
        <strain evidence="5">KCTC 23077</strain>
    </source>
</reference>
<dbReference type="InterPro" id="IPR025178">
    <property type="entry name" value="Lnb_N"/>
</dbReference>
<evidence type="ECO:0000259" key="3">
    <source>
        <dbReference type="Pfam" id="PF13387"/>
    </source>
</evidence>